<protein>
    <submittedName>
        <fullName evidence="2">DsrE/DsrF/DrsH-like family protein</fullName>
    </submittedName>
</protein>
<evidence type="ECO:0000313" key="2">
    <source>
        <dbReference type="EMBL" id="QUL98966.1"/>
    </source>
</evidence>
<organism evidence="2">
    <name type="scientific">Candidatus Fermentithermobacillus carboniphilus</name>
    <dbReference type="NCBI Taxonomy" id="3085328"/>
    <lineage>
        <taxon>Bacteria</taxon>
        <taxon>Bacillati</taxon>
        <taxon>Bacillota</taxon>
        <taxon>Candidatus Fermentithermobacillia</taxon>
        <taxon>Candidatus Fermentithermobacillales</taxon>
        <taxon>Candidatus Fermentithermobacillaceae</taxon>
        <taxon>Candidatus Fermentithermobacillus</taxon>
    </lineage>
</organism>
<accession>A0AAT9LCW3</accession>
<dbReference type="KEGG" id="fcz:IMF26_02525"/>
<reference evidence="2" key="1">
    <citation type="submission" date="2020-10" db="EMBL/GenBank/DDBJ databases">
        <authorList>
            <person name="Kadnikov V."/>
            <person name="Beletsky A.V."/>
            <person name="Mardanov A.V."/>
            <person name="Karnachuk O.V."/>
            <person name="Ravin N.V."/>
        </authorList>
    </citation>
    <scope>NUCLEOTIDE SEQUENCE</scope>
    <source>
        <strain evidence="2">Bu02</strain>
    </source>
</reference>
<dbReference type="SUPFAM" id="SSF75169">
    <property type="entry name" value="DsrEFH-like"/>
    <property type="match status" value="1"/>
</dbReference>
<name>A0AAT9LCW3_9FIRM</name>
<proteinExistence type="predicted"/>
<dbReference type="EMBL" id="CP062796">
    <property type="protein sequence ID" value="QUL98966.1"/>
    <property type="molecule type" value="Genomic_DNA"/>
</dbReference>
<feature type="transmembrane region" description="Helical" evidence="1">
    <location>
        <begin position="20"/>
        <end position="49"/>
    </location>
</feature>
<dbReference type="Pfam" id="PF13686">
    <property type="entry name" value="DrsE_2"/>
    <property type="match status" value="1"/>
</dbReference>
<dbReference type="PANTHER" id="PTHR34655">
    <property type="entry name" value="CONSERVED WITHIN P. AEROPHILUM"/>
    <property type="match status" value="1"/>
</dbReference>
<evidence type="ECO:0000256" key="1">
    <source>
        <dbReference type="SAM" id="Phobius"/>
    </source>
</evidence>
<dbReference type="InterPro" id="IPR032836">
    <property type="entry name" value="DsrE2-like"/>
</dbReference>
<sequence length="161" mass="17575">MSEAQDKKTIIVFSGDLDKAIAAFTIATGAAAMGSQVTMFFTFWGLNILRRPEKVSTKKGLIEKMFEIMMPRGPEKLGLSKMNFLGLGPRLMKLVMKKKNVQSLSQLIEMARDLGVKMIACTMSMDVMGITKEELIPGLEFAGVATYLAEASEAGVNLFIG</sequence>
<dbReference type="InterPro" id="IPR027396">
    <property type="entry name" value="DsrEFH-like"/>
</dbReference>
<dbReference type="PANTHER" id="PTHR34655:SF2">
    <property type="entry name" value="PEROXIREDOXIN FAMILY PROTEIN"/>
    <property type="match status" value="1"/>
</dbReference>
<keyword evidence="1" id="KW-1133">Transmembrane helix</keyword>
<gene>
    <name evidence="2" type="ORF">IMF26_02525</name>
</gene>
<reference evidence="2" key="2">
    <citation type="journal article" date="2023" name="Biology">
        <title>Prokaryotic Life Associated with Coal-Fire Gas Vents Revealed by Metagenomics.</title>
        <authorList>
            <person name="Kadnikov V.V."/>
            <person name="Mardanov A.V."/>
            <person name="Beletsky A.V."/>
            <person name="Karnachuk O.V."/>
            <person name="Ravin N.V."/>
        </authorList>
    </citation>
    <scope>NUCLEOTIDE SEQUENCE</scope>
    <source>
        <strain evidence="2">Bu02</strain>
    </source>
</reference>
<keyword evidence="1" id="KW-0472">Membrane</keyword>
<dbReference type="Gene3D" id="3.40.1260.10">
    <property type="entry name" value="DsrEFH-like"/>
    <property type="match status" value="1"/>
</dbReference>
<keyword evidence="1" id="KW-0812">Transmembrane</keyword>
<dbReference type="AlphaFoldDB" id="A0AAT9LCW3"/>